<proteinExistence type="predicted"/>
<gene>
    <name evidence="2" type="ORF">ENU21_04250</name>
</gene>
<keyword evidence="1" id="KW-0812">Transmembrane</keyword>
<dbReference type="AlphaFoldDB" id="A0A7C4H4J6"/>
<evidence type="ECO:0000256" key="1">
    <source>
        <dbReference type="SAM" id="Phobius"/>
    </source>
</evidence>
<feature type="transmembrane region" description="Helical" evidence="1">
    <location>
        <begin position="134"/>
        <end position="158"/>
    </location>
</feature>
<evidence type="ECO:0000313" key="2">
    <source>
        <dbReference type="EMBL" id="HGM46946.1"/>
    </source>
</evidence>
<feature type="transmembrane region" description="Helical" evidence="1">
    <location>
        <begin position="31"/>
        <end position="49"/>
    </location>
</feature>
<feature type="transmembrane region" description="Helical" evidence="1">
    <location>
        <begin position="7"/>
        <end position="25"/>
    </location>
</feature>
<dbReference type="Pfam" id="PF09973">
    <property type="entry name" value="DUF2208"/>
    <property type="match status" value="1"/>
</dbReference>
<feature type="transmembrane region" description="Helical" evidence="1">
    <location>
        <begin position="97"/>
        <end position="114"/>
    </location>
</feature>
<dbReference type="InterPro" id="IPR009198">
    <property type="entry name" value="UCP014484_TM"/>
</dbReference>
<reference evidence="2" key="1">
    <citation type="journal article" date="2020" name="mSystems">
        <title>Genome- and Community-Level Interaction Insights into Carbon Utilization and Element Cycling Functions of Hydrothermarchaeota in Hydrothermal Sediment.</title>
        <authorList>
            <person name="Zhou Z."/>
            <person name="Liu Y."/>
            <person name="Xu W."/>
            <person name="Pan J."/>
            <person name="Luo Z.H."/>
            <person name="Li M."/>
        </authorList>
    </citation>
    <scope>NUCLEOTIDE SEQUENCE</scope>
    <source>
        <strain evidence="2">SpSt-649</strain>
    </source>
</reference>
<protein>
    <submittedName>
        <fullName evidence="2">DUF2208 domain-containing protein</fullName>
    </submittedName>
</protein>
<keyword evidence="1" id="KW-1133">Transmembrane helix</keyword>
<organism evidence="2">
    <name type="scientific">Thermofilum pendens</name>
    <dbReference type="NCBI Taxonomy" id="2269"/>
    <lineage>
        <taxon>Archaea</taxon>
        <taxon>Thermoproteota</taxon>
        <taxon>Thermoprotei</taxon>
        <taxon>Thermofilales</taxon>
        <taxon>Thermofilaceae</taxon>
        <taxon>Thermofilum</taxon>
    </lineage>
</organism>
<name>A0A7C4H4J6_THEPE</name>
<dbReference type="EMBL" id="DTBQ01000117">
    <property type="protein sequence ID" value="HGM46946.1"/>
    <property type="molecule type" value="Genomic_DNA"/>
</dbReference>
<accession>A0A7C4H4J6</accession>
<sequence length="253" mass="28409">MSAIALQYLIGIVLMVMFAFISAMFPEQTGLFFILYFAVFMGILFLVTGRQARGILRDIDYVSKGALVYEAPRDEVLKLRERDFQYTRPELSAQMKYAMLPFLSIVLFLVIYSVPQTRELFMGIGSSLTRDERLASFFSFLALYGFFYAASTLIGLYARRAQARVGTLSIATTYKITSAGLIVDERLPVKFPIEGRVVVNTRRKFVEIEMEQSVMGSKVKQRLRLYHPEPSKLAALLKTRGGTAEGTAGTASP</sequence>
<comment type="caution">
    <text evidence="2">The sequence shown here is derived from an EMBL/GenBank/DDBJ whole genome shotgun (WGS) entry which is preliminary data.</text>
</comment>
<keyword evidence="1" id="KW-0472">Membrane</keyword>